<reference evidence="3 4" key="1">
    <citation type="submission" date="2024-09" db="EMBL/GenBank/DDBJ databases">
        <title>Genome sequencing and assembly of Phytophthora oleae, isolate VK10A, causative agent of rot of olive drupes.</title>
        <authorList>
            <person name="Conti Taguali S."/>
            <person name="Riolo M."/>
            <person name="La Spada F."/>
            <person name="Cacciola S.O."/>
            <person name="Dionisio G."/>
        </authorList>
    </citation>
    <scope>NUCLEOTIDE SEQUENCE [LARGE SCALE GENOMIC DNA]</scope>
    <source>
        <strain evidence="3 4">VK10A</strain>
    </source>
</reference>
<gene>
    <name evidence="3" type="ORF">V7S43_010574</name>
</gene>
<name>A0ABD3FBH4_9STRA</name>
<dbReference type="InterPro" id="IPR016181">
    <property type="entry name" value="Acyl_CoA_acyltransferase"/>
</dbReference>
<dbReference type="InterPro" id="IPR050769">
    <property type="entry name" value="NAT_camello-type"/>
</dbReference>
<dbReference type="PANTHER" id="PTHR13947">
    <property type="entry name" value="GNAT FAMILY N-ACETYLTRANSFERASE"/>
    <property type="match status" value="1"/>
</dbReference>
<dbReference type="SUPFAM" id="SSF55729">
    <property type="entry name" value="Acyl-CoA N-acyltransferases (Nat)"/>
    <property type="match status" value="1"/>
</dbReference>
<proteinExistence type="predicted"/>
<protein>
    <recommendedName>
        <fullName evidence="2">N-acetyltransferase domain-containing protein</fullName>
    </recommendedName>
</protein>
<dbReference type="Gene3D" id="3.40.630.30">
    <property type="match status" value="1"/>
</dbReference>
<dbReference type="CDD" id="cd04301">
    <property type="entry name" value="NAT_SF"/>
    <property type="match status" value="1"/>
</dbReference>
<dbReference type="Proteomes" id="UP001632037">
    <property type="component" value="Unassembled WGS sequence"/>
</dbReference>
<dbReference type="AlphaFoldDB" id="A0ABD3FBH4"/>
<evidence type="ECO:0000256" key="1">
    <source>
        <dbReference type="ARBA" id="ARBA00022679"/>
    </source>
</evidence>
<dbReference type="EMBL" id="JBIMZQ010000024">
    <property type="protein sequence ID" value="KAL3664245.1"/>
    <property type="molecule type" value="Genomic_DNA"/>
</dbReference>
<dbReference type="Pfam" id="PF00583">
    <property type="entry name" value="Acetyltransf_1"/>
    <property type="match status" value="1"/>
</dbReference>
<sequence length="262" mass="29306">MVPPMSATAKPSHTRRAVETVRWRELHGPNRVHRWIRMQVLQLVVLAMRSGIMAVNEINVASKASLIFLVRAEDEWSASLQDPLLDTPMTIASSMTIRPYQESDLPSITRIFRETSLLLDDDKAFEHRWATIAQKCVDTDLADIPSSYIAPGGNFWVATTKTFDYRDDSVVGMVALKRLSDSHEEVKRVSVDTKHHRKGIGRQLMNELETWAVDNGIKTLSLSTGVKSEKSVAFTSHWAMNCSRAASSPLCSRTLPTSSCAH</sequence>
<dbReference type="PROSITE" id="PS51186">
    <property type="entry name" value="GNAT"/>
    <property type="match status" value="1"/>
</dbReference>
<evidence type="ECO:0000259" key="2">
    <source>
        <dbReference type="PROSITE" id="PS51186"/>
    </source>
</evidence>
<accession>A0ABD3FBH4</accession>
<evidence type="ECO:0000313" key="3">
    <source>
        <dbReference type="EMBL" id="KAL3664245.1"/>
    </source>
</evidence>
<evidence type="ECO:0000313" key="4">
    <source>
        <dbReference type="Proteomes" id="UP001632037"/>
    </source>
</evidence>
<feature type="domain" description="N-acetyltransferase" evidence="2">
    <location>
        <begin position="95"/>
        <end position="256"/>
    </location>
</feature>
<comment type="caution">
    <text evidence="3">The sequence shown here is derived from an EMBL/GenBank/DDBJ whole genome shotgun (WGS) entry which is preliminary data.</text>
</comment>
<dbReference type="PANTHER" id="PTHR13947:SF37">
    <property type="entry name" value="LD18367P"/>
    <property type="match status" value="1"/>
</dbReference>
<keyword evidence="4" id="KW-1185">Reference proteome</keyword>
<dbReference type="GO" id="GO:0016740">
    <property type="term" value="F:transferase activity"/>
    <property type="evidence" value="ECO:0007669"/>
    <property type="project" value="UniProtKB-KW"/>
</dbReference>
<organism evidence="3 4">
    <name type="scientific">Phytophthora oleae</name>
    <dbReference type="NCBI Taxonomy" id="2107226"/>
    <lineage>
        <taxon>Eukaryota</taxon>
        <taxon>Sar</taxon>
        <taxon>Stramenopiles</taxon>
        <taxon>Oomycota</taxon>
        <taxon>Peronosporomycetes</taxon>
        <taxon>Peronosporales</taxon>
        <taxon>Peronosporaceae</taxon>
        <taxon>Phytophthora</taxon>
    </lineage>
</organism>
<dbReference type="InterPro" id="IPR000182">
    <property type="entry name" value="GNAT_dom"/>
</dbReference>
<keyword evidence="1" id="KW-0808">Transferase</keyword>